<dbReference type="PANTHER" id="PTHR45672">
    <property type="entry name" value="PROTEIN DISULFIDE-ISOMERASE C17H9.14C-RELATED"/>
    <property type="match status" value="1"/>
</dbReference>
<dbReference type="InterPro" id="IPR036356">
    <property type="entry name" value="ERp29_C_sf"/>
</dbReference>
<name>A0A4P9ZHL1_9ASCO</name>
<evidence type="ECO:0000256" key="2">
    <source>
        <dbReference type="ARBA" id="ARBA00006347"/>
    </source>
</evidence>
<keyword evidence="7" id="KW-0676">Redox-active center</keyword>
<evidence type="ECO:0000256" key="6">
    <source>
        <dbReference type="ARBA" id="ARBA00023235"/>
    </source>
</evidence>
<dbReference type="GO" id="GO:0005783">
    <property type="term" value="C:endoplasmic reticulum"/>
    <property type="evidence" value="ECO:0007669"/>
    <property type="project" value="InterPro"/>
</dbReference>
<dbReference type="InterPro" id="IPR036249">
    <property type="entry name" value="Thioredoxin-like_sf"/>
</dbReference>
<dbReference type="GO" id="GO:0006457">
    <property type="term" value="P:protein folding"/>
    <property type="evidence" value="ECO:0007669"/>
    <property type="project" value="TreeGrafter"/>
</dbReference>
<dbReference type="OrthoDB" id="10264505at2759"/>
<comment type="similarity">
    <text evidence="2">Belongs to the protein disulfide isomerase family.</text>
</comment>
<evidence type="ECO:0000256" key="8">
    <source>
        <dbReference type="SAM" id="SignalP"/>
    </source>
</evidence>
<dbReference type="SUPFAM" id="SSF52833">
    <property type="entry name" value="Thioredoxin-like"/>
    <property type="match status" value="2"/>
</dbReference>
<evidence type="ECO:0000256" key="1">
    <source>
        <dbReference type="ARBA" id="ARBA00001182"/>
    </source>
</evidence>
<dbReference type="GO" id="GO:0003756">
    <property type="term" value="F:protein disulfide isomerase activity"/>
    <property type="evidence" value="ECO:0007669"/>
    <property type="project" value="UniProtKB-EC"/>
</dbReference>
<dbReference type="Gene3D" id="3.40.30.10">
    <property type="entry name" value="Glutaredoxin"/>
    <property type="match status" value="2"/>
</dbReference>
<accession>A0A4P9ZHL1</accession>
<dbReference type="PRINTS" id="PR00421">
    <property type="entry name" value="THIOREDOXIN"/>
</dbReference>
<protein>
    <recommendedName>
        <fullName evidence="3">protein disulfide-isomerase</fullName>
        <ecNumber evidence="3">5.3.4.1</ecNumber>
    </recommendedName>
</protein>
<organism evidence="10 11">
    <name type="scientific">Metschnikowia bicuspidata</name>
    <dbReference type="NCBI Taxonomy" id="27322"/>
    <lineage>
        <taxon>Eukaryota</taxon>
        <taxon>Fungi</taxon>
        <taxon>Dikarya</taxon>
        <taxon>Ascomycota</taxon>
        <taxon>Saccharomycotina</taxon>
        <taxon>Pichiomycetes</taxon>
        <taxon>Metschnikowiaceae</taxon>
        <taxon>Metschnikowia</taxon>
    </lineage>
</organism>
<evidence type="ECO:0000256" key="5">
    <source>
        <dbReference type="ARBA" id="ARBA00023157"/>
    </source>
</evidence>
<proteinExistence type="inferred from homology"/>
<evidence type="ECO:0000313" key="10">
    <source>
        <dbReference type="EMBL" id="RKP32644.1"/>
    </source>
</evidence>
<feature type="chain" id="PRO_5020311285" description="protein disulfide-isomerase" evidence="8">
    <location>
        <begin position="19"/>
        <end position="385"/>
    </location>
</feature>
<dbReference type="Gene3D" id="1.20.1150.12">
    <property type="entry name" value="Endoplasmic reticulum resident protein 29, C-terminal domain"/>
    <property type="match status" value="1"/>
</dbReference>
<comment type="catalytic activity">
    <reaction evidence="1">
        <text>Catalyzes the rearrangement of -S-S- bonds in proteins.</text>
        <dbReference type="EC" id="5.3.4.1"/>
    </reaction>
</comment>
<dbReference type="AlphaFoldDB" id="A0A4P9ZHL1"/>
<reference evidence="11" key="1">
    <citation type="journal article" date="2018" name="Nat. Microbiol.">
        <title>Leveraging single-cell genomics to expand the fungal tree of life.</title>
        <authorList>
            <person name="Ahrendt S.R."/>
            <person name="Quandt C.A."/>
            <person name="Ciobanu D."/>
            <person name="Clum A."/>
            <person name="Salamov A."/>
            <person name="Andreopoulos B."/>
            <person name="Cheng J.F."/>
            <person name="Woyke T."/>
            <person name="Pelin A."/>
            <person name="Henrissat B."/>
            <person name="Reynolds N.K."/>
            <person name="Benny G.L."/>
            <person name="Smith M.E."/>
            <person name="James T.Y."/>
            <person name="Grigoriev I.V."/>
        </authorList>
    </citation>
    <scope>NUCLEOTIDE SEQUENCE [LARGE SCALE GENOMIC DNA]</scope>
    <source>
        <strain evidence="11">Baker2002</strain>
    </source>
</reference>
<dbReference type="InterPro" id="IPR013766">
    <property type="entry name" value="Thioredoxin_domain"/>
</dbReference>
<dbReference type="EMBL" id="ML004430">
    <property type="protein sequence ID" value="RKP32644.1"/>
    <property type="molecule type" value="Genomic_DNA"/>
</dbReference>
<dbReference type="EC" id="5.3.4.1" evidence="3"/>
<evidence type="ECO:0000313" key="11">
    <source>
        <dbReference type="Proteomes" id="UP000268321"/>
    </source>
</evidence>
<feature type="signal peptide" evidence="8">
    <location>
        <begin position="1"/>
        <end position="18"/>
    </location>
</feature>
<sequence length="385" mass="42689">MRLLGALASLTLSSLALASLVRINDKSFKDVAIASGKYVLVDFYADWCRHCTSLMPVMEELASLYADVPEIDIVKINGDADGRKMTRKYNVPGFPTLLLFHGNDEPIAYSGLRDAESISNFLQQALGVRLRKPDKEYFVFSPLVLTLNDLNFQDIVLSACHRTLVLFSSTDDARSQLIRTMWNQLADTYAPDDQQIRFGHVEMEAANKPLVNKMVALFGVAHAPMILFFDPQKIDPDGLKRPAYYASSYTLDAFCSYVNAAAHTHRALDGGLTRDAGRVRSIENAFAKNKADAIQIVEDIAAQLQEGGAQAFLQENVLLAADDVSMIPYYKKAIAHYTEGGSASLERETRRLSAMLTNSRAHIAGDALDYMQKRVNVLEALLGRR</sequence>
<evidence type="ECO:0000256" key="7">
    <source>
        <dbReference type="ARBA" id="ARBA00023284"/>
    </source>
</evidence>
<dbReference type="Proteomes" id="UP000268321">
    <property type="component" value="Unassembled WGS sequence"/>
</dbReference>
<evidence type="ECO:0000256" key="4">
    <source>
        <dbReference type="ARBA" id="ARBA00022729"/>
    </source>
</evidence>
<dbReference type="Pfam" id="PF00085">
    <property type="entry name" value="Thioredoxin"/>
    <property type="match status" value="1"/>
</dbReference>
<keyword evidence="6" id="KW-0413">Isomerase</keyword>
<dbReference type="InterPro" id="IPR051063">
    <property type="entry name" value="PDI"/>
</dbReference>
<keyword evidence="5" id="KW-1015">Disulfide bond</keyword>
<evidence type="ECO:0000259" key="9">
    <source>
        <dbReference type="PROSITE" id="PS51352"/>
    </source>
</evidence>
<dbReference type="Pfam" id="PF07749">
    <property type="entry name" value="ERp29"/>
    <property type="match status" value="1"/>
</dbReference>
<gene>
    <name evidence="10" type="ORF">METBISCDRAFT_11934</name>
</gene>
<dbReference type="PANTHER" id="PTHR45672:SF3">
    <property type="entry name" value="THIOREDOXIN DOMAIN-CONTAINING PROTEIN 5"/>
    <property type="match status" value="1"/>
</dbReference>
<dbReference type="PROSITE" id="PS51352">
    <property type="entry name" value="THIOREDOXIN_2"/>
    <property type="match status" value="1"/>
</dbReference>
<keyword evidence="11" id="KW-1185">Reference proteome</keyword>
<dbReference type="SUPFAM" id="SSF47933">
    <property type="entry name" value="ERP29 C domain-like"/>
    <property type="match status" value="1"/>
</dbReference>
<evidence type="ECO:0000256" key="3">
    <source>
        <dbReference type="ARBA" id="ARBA00012723"/>
    </source>
</evidence>
<dbReference type="InterPro" id="IPR011679">
    <property type="entry name" value="ERp29_C"/>
</dbReference>
<feature type="domain" description="Thioredoxin" evidence="9">
    <location>
        <begin position="9"/>
        <end position="127"/>
    </location>
</feature>
<keyword evidence="4 8" id="KW-0732">Signal</keyword>